<feature type="region of interest" description="Disordered" evidence="1">
    <location>
        <begin position="938"/>
        <end position="957"/>
    </location>
</feature>
<reference evidence="2" key="1">
    <citation type="journal article" date="2020" name="Stud. Mycol.">
        <title>101 Dothideomycetes genomes: a test case for predicting lifestyles and emergence of pathogens.</title>
        <authorList>
            <person name="Haridas S."/>
            <person name="Albert R."/>
            <person name="Binder M."/>
            <person name="Bloem J."/>
            <person name="Labutti K."/>
            <person name="Salamov A."/>
            <person name="Andreopoulos B."/>
            <person name="Baker S."/>
            <person name="Barry K."/>
            <person name="Bills G."/>
            <person name="Bluhm B."/>
            <person name="Cannon C."/>
            <person name="Castanera R."/>
            <person name="Culley D."/>
            <person name="Daum C."/>
            <person name="Ezra D."/>
            <person name="Gonzalez J."/>
            <person name="Henrissat B."/>
            <person name="Kuo A."/>
            <person name="Liang C."/>
            <person name="Lipzen A."/>
            <person name="Lutzoni F."/>
            <person name="Magnuson J."/>
            <person name="Mondo S."/>
            <person name="Nolan M."/>
            <person name="Ohm R."/>
            <person name="Pangilinan J."/>
            <person name="Park H.-J."/>
            <person name="Ramirez L."/>
            <person name="Alfaro M."/>
            <person name="Sun H."/>
            <person name="Tritt A."/>
            <person name="Yoshinaga Y."/>
            <person name="Zwiers L.-H."/>
            <person name="Turgeon B."/>
            <person name="Goodwin S."/>
            <person name="Spatafora J."/>
            <person name="Crous P."/>
            <person name="Grigoriev I."/>
        </authorList>
    </citation>
    <scope>NUCLEOTIDE SEQUENCE</scope>
    <source>
        <strain evidence="2">CBS 113818</strain>
    </source>
</reference>
<accession>A0A6A6ZI67</accession>
<gene>
    <name evidence="2" type="ORF">CC86DRAFT_306096</name>
</gene>
<dbReference type="GO" id="GO:0046474">
    <property type="term" value="P:glycerophospholipid biosynthetic process"/>
    <property type="evidence" value="ECO:0007669"/>
    <property type="project" value="TreeGrafter"/>
</dbReference>
<proteinExistence type="predicted"/>
<keyword evidence="3" id="KW-1185">Reference proteome</keyword>
<dbReference type="Proteomes" id="UP000799424">
    <property type="component" value="Unassembled WGS sequence"/>
</dbReference>
<dbReference type="InterPro" id="IPR006353">
    <property type="entry name" value="HAD-SF_hydro_IIA_CECR5"/>
</dbReference>
<feature type="non-terminal residue" evidence="2">
    <location>
        <position position="1"/>
    </location>
</feature>
<dbReference type="GO" id="GO:0005739">
    <property type="term" value="C:mitochondrion"/>
    <property type="evidence" value="ECO:0007669"/>
    <property type="project" value="TreeGrafter"/>
</dbReference>
<evidence type="ECO:0000256" key="1">
    <source>
        <dbReference type="SAM" id="MobiDB-lite"/>
    </source>
</evidence>
<dbReference type="PANTHER" id="PTHR14269:SF57">
    <property type="entry name" value="SUPERFAMILY HYDROLASE, PUTATIVE (AFU_ORTHOLOGUE AFUA_2G02580)-RELATED"/>
    <property type="match status" value="1"/>
</dbReference>
<keyword evidence="2" id="KW-0378">Hydrolase</keyword>
<dbReference type="FunFam" id="3.40.50.1000:FF:000069">
    <property type="entry name" value="HAD-superfamily subfamily IIA hydrolase"/>
    <property type="match status" value="1"/>
</dbReference>
<dbReference type="InterPro" id="IPR023214">
    <property type="entry name" value="HAD_sf"/>
</dbReference>
<dbReference type="InterPro" id="IPR050324">
    <property type="entry name" value="CDP-alcohol_PTase-I"/>
</dbReference>
<dbReference type="OrthoDB" id="10251048at2759"/>
<dbReference type="PANTHER" id="PTHR14269">
    <property type="entry name" value="CDP-DIACYLGLYCEROL--GLYCEROL-3-PHOSPHATE 3-PHOSPHATIDYLTRANSFERASE-RELATED"/>
    <property type="match status" value="1"/>
</dbReference>
<organism evidence="2 3">
    <name type="scientific">Ophiobolus disseminans</name>
    <dbReference type="NCBI Taxonomy" id="1469910"/>
    <lineage>
        <taxon>Eukaryota</taxon>
        <taxon>Fungi</taxon>
        <taxon>Dikarya</taxon>
        <taxon>Ascomycota</taxon>
        <taxon>Pezizomycotina</taxon>
        <taxon>Dothideomycetes</taxon>
        <taxon>Pleosporomycetidae</taxon>
        <taxon>Pleosporales</taxon>
        <taxon>Pleosporineae</taxon>
        <taxon>Phaeosphaeriaceae</taxon>
        <taxon>Ophiobolus</taxon>
    </lineage>
</organism>
<dbReference type="InterPro" id="IPR036412">
    <property type="entry name" value="HAD-like_sf"/>
</dbReference>
<dbReference type="InterPro" id="IPR006357">
    <property type="entry name" value="HAD-SF_hydro_IIA"/>
</dbReference>
<dbReference type="AlphaFoldDB" id="A0A6A6ZI67"/>
<dbReference type="Pfam" id="PF13344">
    <property type="entry name" value="Hydrolase_6"/>
    <property type="match status" value="1"/>
</dbReference>
<dbReference type="NCBIfam" id="TIGR01460">
    <property type="entry name" value="HAD-SF-IIA"/>
    <property type="match status" value="1"/>
</dbReference>
<name>A0A6A6ZI67_9PLEO</name>
<dbReference type="Gene3D" id="3.40.50.1000">
    <property type="entry name" value="HAD superfamily/HAD-like"/>
    <property type="match status" value="2"/>
</dbReference>
<sequence>AVSIDGVLVRSSDALPRAHKTLSYLQSQRIPFILLTNGGGKHESIRVADLSSKLGLDIDISMFVQSHTPFADMDQYKDKTVMVVGGEADDCRKVAEAYGFKTVVTPADVLVSCPEIWPFSQHLLSYYSDFARPLPAPIDPSSPSTSLRIDAVFVYNDPRDWGLDAQIIKDVLLSTHGILGTLSSKNGDKSLPNNGYQQDGQPVLFFSNPDLLWAAKYSLPRLGQGGFREALEGIWAAITGGPVNGVYLHKTVMGKPYKPTYEFAEKRLLSHRRDLIGGAGDHLGHLKSVYMVGDNPASDIAGGNNYESPYGTDWKSVLVETGVFVKGTTPAYLPRKIVSKIHWNSETSTPDSQPPPQLSDTSLSRQDTLFPVAGLALAPSSLLFSTHYLSATSSLQSYTFLSATVLDVILQTRFSALEFRNSRRAPAVAHTISGRLPVGTPTTGDNTSHCHIRVVPRADNEPSQLYDSDSSALTPVFRSLSLLCPATTMSKRTPASQDLPIDSLAQARSFADMARRVGIDITDGENESLVQTSASAAGMIKLQPHRAREHKAWQPARNNDLGKPPVSGRGGGKIGSAADAIPCFQPHSSITTPSHLAPTQQHPVQGYDAGWSVASSTLGQRANYENPSEGSDDNKNGVATVEPAIGGWYTELFGKLPDPIHLHEHLGEFDGQVQFIGHPNRDISAHQWSLASFQWETIGRYTQVRGRIEGPLASDQPKKYANSHSALGHFKVVAENRERFVVDNGRPCQTAVAITLPTLPEVVRNTKPASILEPSTGGISPVPFGAKVRRELLNDPFLADTRPFEVVDPSHSLSESQIAVMKGSLDLEYEFPIKPAAFSRPSENADEDIATRGRYMQREELTTSQHRTSAPGLRPHLTLRDVSFGEEASSRRAPQGIRSLVSVCKKRPTYPDPPAQDHNDIPRYGAFQATARSLFPTNGLTVANPHRGSSRPDITTMGCRNQRSQEVNLVTNNEGIRNAKVAKTAMLRFSDPDGIRQGQEHEIANGLSQQAPTSQKFKGPFFTGSKPTANDPTVSLSTHISEEEKLITWFHDGHRPARQREHAMTLVSAEIAGGKSQWGSAINDSVRATHKSDFKNTAPFVRLYEGLSEYMEEYHKGGGGSYFSRAWRAASSQMRDFDADGNSSYFIDATETSSRHR</sequence>
<dbReference type="GO" id="GO:0016787">
    <property type="term" value="F:hydrolase activity"/>
    <property type="evidence" value="ECO:0007669"/>
    <property type="project" value="UniProtKB-KW"/>
</dbReference>
<dbReference type="EMBL" id="MU006242">
    <property type="protein sequence ID" value="KAF2820014.1"/>
    <property type="molecule type" value="Genomic_DNA"/>
</dbReference>
<feature type="region of interest" description="Disordered" evidence="1">
    <location>
        <begin position="551"/>
        <end position="572"/>
    </location>
</feature>
<dbReference type="Pfam" id="PF13242">
    <property type="entry name" value="Hydrolase_like"/>
    <property type="match status" value="1"/>
</dbReference>
<evidence type="ECO:0000313" key="3">
    <source>
        <dbReference type="Proteomes" id="UP000799424"/>
    </source>
</evidence>
<dbReference type="SUPFAM" id="SSF56784">
    <property type="entry name" value="HAD-like"/>
    <property type="match status" value="1"/>
</dbReference>
<dbReference type="NCBIfam" id="TIGR01456">
    <property type="entry name" value="CECR5"/>
    <property type="match status" value="1"/>
</dbReference>
<protein>
    <submittedName>
        <fullName evidence="2">HAD-superfamily hydrolase</fullName>
    </submittedName>
</protein>
<evidence type="ECO:0000313" key="2">
    <source>
        <dbReference type="EMBL" id="KAF2820014.1"/>
    </source>
</evidence>